<keyword evidence="1" id="KW-0238">DNA-binding</keyword>
<dbReference type="GO" id="GO:0003677">
    <property type="term" value="F:DNA binding"/>
    <property type="evidence" value="ECO:0007669"/>
    <property type="project" value="UniProtKB-UniRule"/>
</dbReference>
<accession>A0A2T9Y2X4</accession>
<dbReference type="GO" id="GO:0005634">
    <property type="term" value="C:nucleus"/>
    <property type="evidence" value="ECO:0007669"/>
    <property type="project" value="UniProtKB-UniRule"/>
</dbReference>
<reference evidence="3 4" key="1">
    <citation type="journal article" date="2018" name="MBio">
        <title>Comparative Genomics Reveals the Core Gene Toolbox for the Fungus-Insect Symbiosis.</title>
        <authorList>
            <person name="Wang Y."/>
            <person name="Stata M."/>
            <person name="Wang W."/>
            <person name="Stajich J.E."/>
            <person name="White M.M."/>
            <person name="Moncalvo J.M."/>
        </authorList>
    </citation>
    <scope>NUCLEOTIDE SEQUENCE [LARGE SCALE GENOMIC DNA]</scope>
    <source>
        <strain evidence="3 4">SWE-8-4</strain>
    </source>
</reference>
<evidence type="ECO:0000313" key="4">
    <source>
        <dbReference type="Proteomes" id="UP000245383"/>
    </source>
</evidence>
<dbReference type="AlphaFoldDB" id="A0A2T9Y2X4"/>
<evidence type="ECO:0000313" key="3">
    <source>
        <dbReference type="EMBL" id="PVU86657.1"/>
    </source>
</evidence>
<feature type="domain" description="HMG box" evidence="2">
    <location>
        <begin position="243"/>
        <end position="310"/>
    </location>
</feature>
<dbReference type="Gene3D" id="1.10.30.10">
    <property type="entry name" value="High mobility group box domain"/>
    <property type="match status" value="2"/>
</dbReference>
<keyword evidence="4" id="KW-1185">Reference proteome</keyword>
<dbReference type="SUPFAM" id="SSF47095">
    <property type="entry name" value="HMG-box"/>
    <property type="match status" value="2"/>
</dbReference>
<feature type="DNA-binding region" description="HMG box" evidence="1">
    <location>
        <begin position="132"/>
        <end position="204"/>
    </location>
</feature>
<feature type="domain" description="HMG box" evidence="2">
    <location>
        <begin position="132"/>
        <end position="204"/>
    </location>
</feature>
<dbReference type="InterPro" id="IPR036910">
    <property type="entry name" value="HMG_box_dom_sf"/>
</dbReference>
<dbReference type="Pfam" id="PF09011">
    <property type="entry name" value="HMG_box_2"/>
    <property type="match status" value="1"/>
</dbReference>
<dbReference type="InterPro" id="IPR009071">
    <property type="entry name" value="HMG_box_dom"/>
</dbReference>
<organism evidence="3 4">
    <name type="scientific">Smittium simulii</name>
    <dbReference type="NCBI Taxonomy" id="133385"/>
    <lineage>
        <taxon>Eukaryota</taxon>
        <taxon>Fungi</taxon>
        <taxon>Fungi incertae sedis</taxon>
        <taxon>Zoopagomycota</taxon>
        <taxon>Kickxellomycotina</taxon>
        <taxon>Harpellomycetes</taxon>
        <taxon>Harpellales</taxon>
        <taxon>Legeriomycetaceae</taxon>
        <taxon>Smittium</taxon>
    </lineage>
</organism>
<protein>
    <recommendedName>
        <fullName evidence="2">HMG box domain-containing protein</fullName>
    </recommendedName>
</protein>
<comment type="caution">
    <text evidence="3">The sequence shown here is derived from an EMBL/GenBank/DDBJ whole genome shotgun (WGS) entry which is preliminary data.</text>
</comment>
<dbReference type="Proteomes" id="UP000245383">
    <property type="component" value="Unassembled WGS sequence"/>
</dbReference>
<keyword evidence="1" id="KW-0539">Nucleus</keyword>
<feature type="DNA-binding region" description="HMG box" evidence="1">
    <location>
        <begin position="243"/>
        <end position="310"/>
    </location>
</feature>
<gene>
    <name evidence="3" type="ORF">BB561_006610</name>
</gene>
<evidence type="ECO:0000256" key="1">
    <source>
        <dbReference type="PROSITE-ProRule" id="PRU00267"/>
    </source>
</evidence>
<evidence type="ECO:0000259" key="2">
    <source>
        <dbReference type="PROSITE" id="PS50118"/>
    </source>
</evidence>
<dbReference type="PROSITE" id="PS50118">
    <property type="entry name" value="HMG_BOX_2"/>
    <property type="match status" value="2"/>
</dbReference>
<dbReference type="SMART" id="SM00398">
    <property type="entry name" value="HMG"/>
    <property type="match status" value="2"/>
</dbReference>
<sequence>MNQHKYITSATLLWQNSLKLSTFDIKHSQLMNIINRYYSSKIRDTNLLRNDEFKQIIPVGNSIKNLESICELPKNSKIKKSIIVKVQKPILAKKDKEELSKKKLIINQKKEDRLKRLKLHKQLTETAPLIVPVFVQSAYMHFTQNEFAKIKNDLKDPTLLLKSKKILKDISVSWKLMTEAEKLKHEQKYKLLKEQYTIELYKWWDNVDKNLIKLENRRRRSINKINKGANKHKLSMLVDPRRLKKPANITALFLIDFQKLNDPEAPTKRVDFVKYCAAKWKLLPETEKNKYRDKYMAAVKLYKEASKKCN</sequence>
<name>A0A2T9Y2X4_9FUNG</name>
<dbReference type="EMBL" id="MBFR01000627">
    <property type="protein sequence ID" value="PVU86657.1"/>
    <property type="molecule type" value="Genomic_DNA"/>
</dbReference>
<dbReference type="CDD" id="cd00084">
    <property type="entry name" value="HMG-box_SF"/>
    <property type="match status" value="1"/>
</dbReference>
<dbReference type="STRING" id="133385.A0A2T9Y2X4"/>
<proteinExistence type="predicted"/>